<feature type="domain" description="VanZ-like" evidence="2">
    <location>
        <begin position="7"/>
        <end position="155"/>
    </location>
</feature>
<dbReference type="InterPro" id="IPR006976">
    <property type="entry name" value="VanZ-like"/>
</dbReference>
<gene>
    <name evidence="3" type="ORF">SAMN05216179_1465</name>
</gene>
<sequence>MKKIGYWLLPILWMAIIYYSSDQPYQEQDIKPFLSDYINLSFLEPYLQSITFTYNQSVVSVDQLGLAGFIEFFIRKGAHVGVFMVLCIWFYLAIRQTSKYSNHRTSSIFAFSATLLYAIFDEWHQGWTPNRTPYIGDVLLDGFGALLAVMLILFIFRKNNKSNKLRK</sequence>
<keyword evidence="4" id="KW-1185">Reference proteome</keyword>
<name>A0A1M7N0M9_9BACI</name>
<dbReference type="PIRSF" id="PIRSF019083">
    <property type="entry name" value="UCP019083_VanZ"/>
    <property type="match status" value="1"/>
</dbReference>
<feature type="transmembrane region" description="Helical" evidence="1">
    <location>
        <begin position="72"/>
        <end position="92"/>
    </location>
</feature>
<feature type="transmembrane region" description="Helical" evidence="1">
    <location>
        <begin position="132"/>
        <end position="156"/>
    </location>
</feature>
<dbReference type="AlphaFoldDB" id="A0A1M7N0M9"/>
<evidence type="ECO:0000259" key="2">
    <source>
        <dbReference type="Pfam" id="PF04892"/>
    </source>
</evidence>
<dbReference type="RefSeq" id="WP_073201180.1">
    <property type="nucleotide sequence ID" value="NZ_FRCZ01000002.1"/>
</dbReference>
<dbReference type="Proteomes" id="UP000184184">
    <property type="component" value="Unassembled WGS sequence"/>
</dbReference>
<dbReference type="Pfam" id="PF04892">
    <property type="entry name" value="VanZ"/>
    <property type="match status" value="1"/>
</dbReference>
<dbReference type="NCBIfam" id="NF037970">
    <property type="entry name" value="vanZ_1"/>
    <property type="match status" value="1"/>
</dbReference>
<evidence type="ECO:0000313" key="3">
    <source>
        <dbReference type="EMBL" id="SHM97044.1"/>
    </source>
</evidence>
<dbReference type="EMBL" id="FRCZ01000002">
    <property type="protein sequence ID" value="SHM97044.1"/>
    <property type="molecule type" value="Genomic_DNA"/>
</dbReference>
<keyword evidence="1" id="KW-0812">Transmembrane</keyword>
<dbReference type="InterPro" id="IPR016747">
    <property type="entry name" value="Phosphotransbutyrylase"/>
</dbReference>
<reference evidence="3 4" key="1">
    <citation type="submission" date="2016-11" db="EMBL/GenBank/DDBJ databases">
        <authorList>
            <person name="Jaros S."/>
            <person name="Januszkiewicz K."/>
            <person name="Wedrychowicz H."/>
        </authorList>
    </citation>
    <scope>NUCLEOTIDE SEQUENCE [LARGE SCALE GENOMIC DNA]</scope>
    <source>
        <strain evidence="3 4">CGMCC 1.10681</strain>
    </source>
</reference>
<feature type="transmembrane region" description="Helical" evidence="1">
    <location>
        <begin position="104"/>
        <end position="120"/>
    </location>
</feature>
<dbReference type="STRING" id="1027249.SAMN05216179_1465"/>
<evidence type="ECO:0000256" key="1">
    <source>
        <dbReference type="SAM" id="Phobius"/>
    </source>
</evidence>
<accession>A0A1M7N0M9</accession>
<protein>
    <submittedName>
        <fullName evidence="3">VanZ like family protein</fullName>
    </submittedName>
</protein>
<keyword evidence="1" id="KW-1133">Transmembrane helix</keyword>
<dbReference type="OrthoDB" id="291892at2"/>
<proteinExistence type="predicted"/>
<evidence type="ECO:0000313" key="4">
    <source>
        <dbReference type="Proteomes" id="UP000184184"/>
    </source>
</evidence>
<organism evidence="3 4">
    <name type="scientific">Gracilibacillus kekensis</name>
    <dbReference type="NCBI Taxonomy" id="1027249"/>
    <lineage>
        <taxon>Bacteria</taxon>
        <taxon>Bacillati</taxon>
        <taxon>Bacillota</taxon>
        <taxon>Bacilli</taxon>
        <taxon>Bacillales</taxon>
        <taxon>Bacillaceae</taxon>
        <taxon>Gracilibacillus</taxon>
    </lineage>
</organism>
<keyword evidence="1" id="KW-0472">Membrane</keyword>